<dbReference type="InterPro" id="IPR036388">
    <property type="entry name" value="WH-like_DNA-bd_sf"/>
</dbReference>
<dbReference type="PRINTS" id="PR00037">
    <property type="entry name" value="HTHLACR"/>
</dbReference>
<protein>
    <submittedName>
        <fullName evidence="5">DeoR/GlpR family DNA-binding transcription regulator</fullName>
    </submittedName>
</protein>
<dbReference type="PANTHER" id="PTHR30363">
    <property type="entry name" value="HTH-TYPE TRANSCRIPTIONAL REGULATOR SRLR-RELATED"/>
    <property type="match status" value="1"/>
</dbReference>
<dbReference type="Pfam" id="PF08220">
    <property type="entry name" value="HTH_DeoR"/>
    <property type="match status" value="1"/>
</dbReference>
<dbReference type="InterPro" id="IPR001034">
    <property type="entry name" value="DeoR_HTH"/>
</dbReference>
<comment type="caution">
    <text evidence="5">The sequence shown here is derived from an EMBL/GenBank/DDBJ whole genome shotgun (WGS) entry which is preliminary data.</text>
</comment>
<dbReference type="SUPFAM" id="SSF100950">
    <property type="entry name" value="NagB/RpiA/CoA transferase-like"/>
    <property type="match status" value="1"/>
</dbReference>
<dbReference type="PROSITE" id="PS00894">
    <property type="entry name" value="HTH_DEOR_1"/>
    <property type="match status" value="1"/>
</dbReference>
<dbReference type="PANTHER" id="PTHR30363:SF56">
    <property type="entry name" value="TRANSCRIPTIONAL REGULATOR, DEOR FAMILY"/>
    <property type="match status" value="1"/>
</dbReference>
<evidence type="ECO:0000313" key="6">
    <source>
        <dbReference type="Proteomes" id="UP001442364"/>
    </source>
</evidence>
<dbReference type="PROSITE" id="PS51000">
    <property type="entry name" value="HTH_DEOR_2"/>
    <property type="match status" value="1"/>
</dbReference>
<dbReference type="InterPro" id="IPR036390">
    <property type="entry name" value="WH_DNA-bd_sf"/>
</dbReference>
<dbReference type="InterPro" id="IPR011991">
    <property type="entry name" value="ArsR-like_HTH"/>
</dbReference>
<dbReference type="RefSeq" id="WP_022502914.1">
    <property type="nucleotide sequence ID" value="NZ_DAWCMB010000325.1"/>
</dbReference>
<name>A0ABV1BY80_9FIRM</name>
<dbReference type="InterPro" id="IPR014036">
    <property type="entry name" value="DeoR-like_C"/>
</dbReference>
<organism evidence="5 6">
    <name type="scientific">[Lactobacillus] rogosae</name>
    <dbReference type="NCBI Taxonomy" id="706562"/>
    <lineage>
        <taxon>Bacteria</taxon>
        <taxon>Bacillati</taxon>
        <taxon>Bacillota</taxon>
        <taxon>Clostridia</taxon>
        <taxon>Lachnospirales</taxon>
        <taxon>Lachnospiraceae</taxon>
        <taxon>Lachnospira</taxon>
    </lineage>
</organism>
<keyword evidence="1" id="KW-0805">Transcription regulation</keyword>
<dbReference type="InterPro" id="IPR050313">
    <property type="entry name" value="Carb_Metab_HTH_regulators"/>
</dbReference>
<feature type="domain" description="HTH deoR-type" evidence="4">
    <location>
        <begin position="3"/>
        <end position="58"/>
    </location>
</feature>
<accession>A0ABV1BY80</accession>
<keyword evidence="3" id="KW-0804">Transcription</keyword>
<dbReference type="CDD" id="cd00090">
    <property type="entry name" value="HTH_ARSR"/>
    <property type="match status" value="1"/>
</dbReference>
<evidence type="ECO:0000259" key="4">
    <source>
        <dbReference type="PROSITE" id="PS51000"/>
    </source>
</evidence>
<reference evidence="5 6" key="1">
    <citation type="submission" date="2024-03" db="EMBL/GenBank/DDBJ databases">
        <title>Human intestinal bacterial collection.</title>
        <authorList>
            <person name="Pauvert C."/>
            <person name="Hitch T.C.A."/>
            <person name="Clavel T."/>
        </authorList>
    </citation>
    <scope>NUCLEOTIDE SEQUENCE [LARGE SCALE GENOMIC DNA]</scope>
    <source>
        <strain evidence="5 6">CLA-AA-H255</strain>
    </source>
</reference>
<dbReference type="GO" id="GO:0003677">
    <property type="term" value="F:DNA binding"/>
    <property type="evidence" value="ECO:0007669"/>
    <property type="project" value="UniProtKB-KW"/>
</dbReference>
<dbReference type="SMART" id="SM00420">
    <property type="entry name" value="HTH_DEOR"/>
    <property type="match status" value="1"/>
</dbReference>
<keyword evidence="6" id="KW-1185">Reference proteome</keyword>
<evidence type="ECO:0000313" key="5">
    <source>
        <dbReference type="EMBL" id="MEQ2380686.1"/>
    </source>
</evidence>
<keyword evidence="2 5" id="KW-0238">DNA-binding</keyword>
<dbReference type="SMART" id="SM01134">
    <property type="entry name" value="DeoRC"/>
    <property type="match status" value="1"/>
</dbReference>
<dbReference type="Gene3D" id="1.10.10.10">
    <property type="entry name" value="Winged helix-like DNA-binding domain superfamily/Winged helix DNA-binding domain"/>
    <property type="match status" value="1"/>
</dbReference>
<evidence type="ECO:0000256" key="3">
    <source>
        <dbReference type="ARBA" id="ARBA00023163"/>
    </source>
</evidence>
<dbReference type="Gene3D" id="3.40.50.1360">
    <property type="match status" value="1"/>
</dbReference>
<dbReference type="Proteomes" id="UP001442364">
    <property type="component" value="Unassembled WGS sequence"/>
</dbReference>
<dbReference type="InterPro" id="IPR037171">
    <property type="entry name" value="NagB/RpiA_transferase-like"/>
</dbReference>
<proteinExistence type="predicted"/>
<gene>
    <name evidence="5" type="ORF">WMO14_12565</name>
</gene>
<evidence type="ECO:0000256" key="1">
    <source>
        <dbReference type="ARBA" id="ARBA00023015"/>
    </source>
</evidence>
<dbReference type="SUPFAM" id="SSF46785">
    <property type="entry name" value="Winged helix' DNA-binding domain"/>
    <property type="match status" value="1"/>
</dbReference>
<dbReference type="InterPro" id="IPR018356">
    <property type="entry name" value="Tscrpt_reg_HTH_DeoR_CS"/>
</dbReference>
<evidence type="ECO:0000256" key="2">
    <source>
        <dbReference type="ARBA" id="ARBA00023125"/>
    </source>
</evidence>
<sequence>MLAEKRHEYILQELKRKGSITVNEIKEELGISESTIRRDLNLLDEEGKLVKVFGGAVSAGFEVSGSEPSVTQKREININGKKLIAKYAAGLIEPDDFVYMDAGTTTGCMIDYITEKRAVYVTNAVTHARNLAALGFRVILIGGELKGSTEAVVGANAIEMLRNYNFNKGFFGTNGISIKCGFTTPDINEAEVKKMAMCHCNHKIILADSTKFDNVSSVTFARIDTAKIITDEEVPAGYRDYNIYKVNG</sequence>
<dbReference type="EMBL" id="JBBMER010000012">
    <property type="protein sequence ID" value="MEQ2380686.1"/>
    <property type="molecule type" value="Genomic_DNA"/>
</dbReference>
<dbReference type="Pfam" id="PF00455">
    <property type="entry name" value="DeoRC"/>
    <property type="match status" value="1"/>
</dbReference>